<comment type="caution">
    <text evidence="3">The sequence shown here is derived from an EMBL/GenBank/DDBJ whole genome shotgun (WGS) entry which is preliminary data.</text>
</comment>
<sequence>MSINIPTDPGTLLIGDTIMRYKIVKKLGQGSFGQVYEADNMERFQPFKVAIKVEVKDPFSKGQGIKMDKEVLKSVRSLSEANQFFCQYYGLSEQMLNAIDCLHSFGFVHRDIKPSNFAIKDPIKNRRTAIVLLDFGLTRRIGKKAKGHLMMREPRKNPGFRGTIRYASINAMFFNEQGFHDDLWSWLYVTIEMITGLLPWKQERDFVRIRRIKIQELEYPTVLDDILFEFSTIKGHLRELSYGDIPDYGHLRASIQSIIKAKLIDYLDNFDWELTEDNNLNRCQTLNQRESTYAEKQISQENNVPIFYILPARKRIEFVQ</sequence>
<dbReference type="GO" id="GO:0005524">
    <property type="term" value="F:ATP binding"/>
    <property type="evidence" value="ECO:0007669"/>
    <property type="project" value="UniProtKB-UniRule"/>
</dbReference>
<keyword evidence="4" id="KW-1185">Reference proteome</keyword>
<dbReference type="InterPro" id="IPR050235">
    <property type="entry name" value="CK1_Ser-Thr_kinase"/>
</dbReference>
<dbReference type="EMBL" id="CAJFCJ010000015">
    <property type="protein sequence ID" value="CAD5121859.1"/>
    <property type="molecule type" value="Genomic_DNA"/>
</dbReference>
<gene>
    <name evidence="3" type="ORF">DGYR_LOCUS9757</name>
</gene>
<proteinExistence type="predicted"/>
<dbReference type="SMART" id="SM00220">
    <property type="entry name" value="S_TKc"/>
    <property type="match status" value="1"/>
</dbReference>
<dbReference type="OrthoDB" id="5979581at2759"/>
<dbReference type="AlphaFoldDB" id="A0A7I8VZU2"/>
<keyword evidence="1" id="KW-0547">Nucleotide-binding</keyword>
<organism evidence="3 4">
    <name type="scientific">Dimorphilus gyrociliatus</name>
    <dbReference type="NCBI Taxonomy" id="2664684"/>
    <lineage>
        <taxon>Eukaryota</taxon>
        <taxon>Metazoa</taxon>
        <taxon>Spiralia</taxon>
        <taxon>Lophotrochozoa</taxon>
        <taxon>Annelida</taxon>
        <taxon>Polychaeta</taxon>
        <taxon>Polychaeta incertae sedis</taxon>
        <taxon>Dinophilidae</taxon>
        <taxon>Dimorphilus</taxon>
    </lineage>
</organism>
<name>A0A7I8VZU2_9ANNE</name>
<dbReference type="PANTHER" id="PTHR11909">
    <property type="entry name" value="CASEIN KINASE-RELATED"/>
    <property type="match status" value="1"/>
</dbReference>
<dbReference type="GO" id="GO:0004672">
    <property type="term" value="F:protein kinase activity"/>
    <property type="evidence" value="ECO:0007669"/>
    <property type="project" value="InterPro"/>
</dbReference>
<dbReference type="Gene3D" id="1.10.510.10">
    <property type="entry name" value="Transferase(Phosphotransferase) domain 1"/>
    <property type="match status" value="1"/>
</dbReference>
<feature type="binding site" evidence="1">
    <location>
        <position position="52"/>
    </location>
    <ligand>
        <name>ATP</name>
        <dbReference type="ChEBI" id="CHEBI:30616"/>
    </ligand>
</feature>
<dbReference type="Proteomes" id="UP000549394">
    <property type="component" value="Unassembled WGS sequence"/>
</dbReference>
<dbReference type="InterPro" id="IPR000719">
    <property type="entry name" value="Prot_kinase_dom"/>
</dbReference>
<dbReference type="InterPro" id="IPR011009">
    <property type="entry name" value="Kinase-like_dom_sf"/>
</dbReference>
<accession>A0A7I8VZU2</accession>
<dbReference type="PROSITE" id="PS50011">
    <property type="entry name" value="PROTEIN_KINASE_DOM"/>
    <property type="match status" value="1"/>
</dbReference>
<dbReference type="PROSITE" id="PS00107">
    <property type="entry name" value="PROTEIN_KINASE_ATP"/>
    <property type="match status" value="1"/>
</dbReference>
<evidence type="ECO:0000313" key="3">
    <source>
        <dbReference type="EMBL" id="CAD5121859.1"/>
    </source>
</evidence>
<evidence type="ECO:0000313" key="4">
    <source>
        <dbReference type="Proteomes" id="UP000549394"/>
    </source>
</evidence>
<keyword evidence="1" id="KW-0067">ATP-binding</keyword>
<dbReference type="Pfam" id="PF00069">
    <property type="entry name" value="Pkinase"/>
    <property type="match status" value="1"/>
</dbReference>
<dbReference type="SUPFAM" id="SSF56112">
    <property type="entry name" value="Protein kinase-like (PK-like)"/>
    <property type="match status" value="1"/>
</dbReference>
<dbReference type="InterPro" id="IPR017441">
    <property type="entry name" value="Protein_kinase_ATP_BS"/>
</dbReference>
<protein>
    <submittedName>
        <fullName evidence="3">DgyrCDS10325</fullName>
    </submittedName>
</protein>
<reference evidence="3 4" key="1">
    <citation type="submission" date="2020-08" db="EMBL/GenBank/DDBJ databases">
        <authorList>
            <person name="Hejnol A."/>
        </authorList>
    </citation>
    <scope>NUCLEOTIDE SEQUENCE [LARGE SCALE GENOMIC DNA]</scope>
</reference>
<evidence type="ECO:0000256" key="1">
    <source>
        <dbReference type="PROSITE-ProRule" id="PRU10141"/>
    </source>
</evidence>
<feature type="domain" description="Protein kinase" evidence="2">
    <location>
        <begin position="21"/>
        <end position="267"/>
    </location>
</feature>
<evidence type="ECO:0000259" key="2">
    <source>
        <dbReference type="PROSITE" id="PS50011"/>
    </source>
</evidence>